<dbReference type="PATRIC" id="fig|1304284.3.peg.2530"/>
<dbReference type="NCBIfam" id="TIGR02492">
    <property type="entry name" value="flgK_ends"/>
    <property type="match status" value="1"/>
</dbReference>
<dbReference type="GO" id="GO:0009424">
    <property type="term" value="C:bacterial-type flagellum hook"/>
    <property type="evidence" value="ECO:0007669"/>
    <property type="project" value="UniProtKB-UniRule"/>
</dbReference>
<gene>
    <name evidence="7" type="primary">flgK</name>
    <name evidence="11" type="ORF">L21TH_2575</name>
</gene>
<dbReference type="PANTHER" id="PTHR30033">
    <property type="entry name" value="FLAGELLAR HOOK-ASSOCIATED PROTEIN 1"/>
    <property type="match status" value="1"/>
</dbReference>
<dbReference type="Pfam" id="PF22638">
    <property type="entry name" value="FlgK_D1"/>
    <property type="match status" value="1"/>
</dbReference>
<dbReference type="RefSeq" id="WP_006317279.1">
    <property type="nucleotide sequence ID" value="NZ_ARZA01000276.1"/>
</dbReference>
<dbReference type="PRINTS" id="PR01005">
    <property type="entry name" value="FLGHOOKAP1"/>
</dbReference>
<keyword evidence="11" id="KW-0969">Cilium</keyword>
<comment type="similarity">
    <text evidence="3 7">Belongs to the flagella basal body rod proteins family.</text>
</comment>
<evidence type="ECO:0000259" key="9">
    <source>
        <dbReference type="Pfam" id="PF06429"/>
    </source>
</evidence>
<dbReference type="PANTHER" id="PTHR30033:SF1">
    <property type="entry name" value="FLAGELLAR HOOK-ASSOCIATED PROTEIN 1"/>
    <property type="match status" value="1"/>
</dbReference>
<sequence>MSSIFTGLSTALSGIFANRTALDTVSHNISNVDNPNYVRQQAIHASSTYTKLPNANLSIGTGVDVQEIRQIRDEFLDAKYRTSISEYGYWSAKNSVFEEVQRIFNEISENGLQSVMDEFWNGWEELSKNPDNLTLRGLLKERAEAVVETVNHIGQQLLNTKKNLNVSIENKVEEINNIGKEIAKLNEKIQVVESNGMKANDYRDTRNSLLDTLSNLVSIEYYEDDKYCVNVAIGGKYLVNGSNCSEIEAKEDGSPYVDLFWKDESTEVNIKGGEMTGLIKSRDNTIVDITDKFNNFIKTVAEKVNTIHKTGYTLEGPLGDDFFAAPNPLESIGVGNIKVNDNLSTLNKIAASSEPVLDMNERGNGKIAEKIAGIRESYLFGDMTPDEYYREIISDLGVQANEAATMEESQKILISQVDERRKSISGVSLDEELADMLKYQHSYVANTRVVNAIDEMIDIIINKTGRVGR</sequence>
<accession>R1CAQ1</accession>
<feature type="domain" description="Flagellar hook-associated protein FlgK helical" evidence="10">
    <location>
        <begin position="98"/>
        <end position="323"/>
    </location>
</feature>
<evidence type="ECO:0000313" key="11">
    <source>
        <dbReference type="EMBL" id="EOC99394.1"/>
    </source>
</evidence>
<keyword evidence="5 7" id="KW-0964">Secreted</keyword>
<proteinExistence type="inferred from homology"/>
<dbReference type="OrthoDB" id="9802553at2"/>
<dbReference type="InterPro" id="IPR002371">
    <property type="entry name" value="FlgK"/>
</dbReference>
<evidence type="ECO:0000256" key="2">
    <source>
        <dbReference type="ARBA" id="ARBA00004613"/>
    </source>
</evidence>
<evidence type="ECO:0000259" key="10">
    <source>
        <dbReference type="Pfam" id="PF22638"/>
    </source>
</evidence>
<evidence type="ECO:0000256" key="4">
    <source>
        <dbReference type="ARBA" id="ARBA00016244"/>
    </source>
</evidence>
<keyword evidence="8" id="KW-0175">Coiled coil</keyword>
<keyword evidence="11" id="KW-0966">Cell projection</keyword>
<dbReference type="GO" id="GO:0005198">
    <property type="term" value="F:structural molecule activity"/>
    <property type="evidence" value="ECO:0007669"/>
    <property type="project" value="UniProtKB-UniRule"/>
</dbReference>
<feature type="domain" description="Flagellar basal-body/hook protein C-terminal" evidence="9">
    <location>
        <begin position="424"/>
        <end position="462"/>
    </location>
</feature>
<dbReference type="eggNOG" id="COG1256">
    <property type="taxonomic scope" value="Bacteria"/>
</dbReference>
<protein>
    <recommendedName>
        <fullName evidence="4 7">Flagellar hook-associated protein 1</fullName>
        <shortName evidence="7">HAP1</shortName>
    </recommendedName>
</protein>
<evidence type="ECO:0000256" key="3">
    <source>
        <dbReference type="ARBA" id="ARBA00009677"/>
    </source>
</evidence>
<dbReference type="EMBL" id="ARZA01000276">
    <property type="protein sequence ID" value="EOC99394.1"/>
    <property type="molecule type" value="Genomic_DNA"/>
</dbReference>
<dbReference type="InterPro" id="IPR010930">
    <property type="entry name" value="Flg_bb/hook_C_dom"/>
</dbReference>
<dbReference type="GO" id="GO:0044780">
    <property type="term" value="P:bacterial-type flagellum assembly"/>
    <property type="evidence" value="ECO:0007669"/>
    <property type="project" value="InterPro"/>
</dbReference>
<evidence type="ECO:0000256" key="5">
    <source>
        <dbReference type="ARBA" id="ARBA00022525"/>
    </source>
</evidence>
<keyword evidence="6 7" id="KW-0975">Bacterial flagellum</keyword>
<comment type="subcellular location">
    <subcellularLocation>
        <location evidence="1 7">Bacterial flagellum</location>
    </subcellularLocation>
    <subcellularLocation>
        <location evidence="2 7">Secreted</location>
    </subcellularLocation>
</comment>
<dbReference type="STRING" id="1304284.L21TH_2575"/>
<dbReference type="GO" id="GO:0005576">
    <property type="term" value="C:extracellular region"/>
    <property type="evidence" value="ECO:0007669"/>
    <property type="project" value="UniProtKB-SubCell"/>
</dbReference>
<dbReference type="SUPFAM" id="SSF64518">
    <property type="entry name" value="Phase 1 flagellin"/>
    <property type="match status" value="1"/>
</dbReference>
<feature type="coiled-coil region" evidence="8">
    <location>
        <begin position="168"/>
        <end position="195"/>
    </location>
</feature>
<evidence type="ECO:0000313" key="12">
    <source>
        <dbReference type="Proteomes" id="UP000013378"/>
    </source>
</evidence>
<keyword evidence="12" id="KW-1185">Reference proteome</keyword>
<dbReference type="Proteomes" id="UP000013378">
    <property type="component" value="Unassembled WGS sequence"/>
</dbReference>
<dbReference type="InterPro" id="IPR053927">
    <property type="entry name" value="FlgK_helical"/>
</dbReference>
<name>R1CAQ1_9FIRM</name>
<comment type="caution">
    <text evidence="11">The sequence shown here is derived from an EMBL/GenBank/DDBJ whole genome shotgun (WGS) entry which is preliminary data.</text>
</comment>
<reference evidence="11 12" key="1">
    <citation type="journal article" date="2015" name="Geomicrobiol. J.">
        <title>Caldisalinibacter kiritimatiensis gen. nov., sp. nov., a moderately thermohalophilic thiosulfate-reducing bacterium from a hypersaline microbial mat.</title>
        <authorList>
            <person name="Ben Hania W."/>
            <person name="Joseph M."/>
            <person name="Fiebig A."/>
            <person name="Bunk B."/>
            <person name="Klenk H.-P."/>
            <person name="Fardeau M.-L."/>
            <person name="Spring S."/>
        </authorList>
    </citation>
    <scope>NUCLEOTIDE SEQUENCE [LARGE SCALE GENOMIC DNA]</scope>
    <source>
        <strain evidence="11 12">L21-TH-D2</strain>
    </source>
</reference>
<organism evidence="11 12">
    <name type="scientific">Caldisalinibacter kiritimatiensis</name>
    <dbReference type="NCBI Taxonomy" id="1304284"/>
    <lineage>
        <taxon>Bacteria</taxon>
        <taxon>Bacillati</taxon>
        <taxon>Bacillota</taxon>
        <taxon>Tissierellia</taxon>
        <taxon>Tissierellales</taxon>
        <taxon>Thermohalobacteraceae</taxon>
        <taxon>Caldisalinibacter</taxon>
    </lineage>
</organism>
<dbReference type="Pfam" id="PF06429">
    <property type="entry name" value="Flg_bbr_C"/>
    <property type="match status" value="1"/>
</dbReference>
<dbReference type="AlphaFoldDB" id="R1CAQ1"/>
<evidence type="ECO:0000256" key="1">
    <source>
        <dbReference type="ARBA" id="ARBA00004365"/>
    </source>
</evidence>
<evidence type="ECO:0000256" key="8">
    <source>
        <dbReference type="SAM" id="Coils"/>
    </source>
</evidence>
<evidence type="ECO:0000256" key="7">
    <source>
        <dbReference type="RuleBase" id="RU362065"/>
    </source>
</evidence>
<evidence type="ECO:0000256" key="6">
    <source>
        <dbReference type="ARBA" id="ARBA00023143"/>
    </source>
</evidence>
<keyword evidence="11" id="KW-0282">Flagellum</keyword>